<dbReference type="GO" id="GO:0008658">
    <property type="term" value="F:penicillin binding"/>
    <property type="evidence" value="ECO:0007669"/>
    <property type="project" value="InterPro"/>
</dbReference>
<dbReference type="AlphaFoldDB" id="A0A0F3IGK6"/>
<comment type="similarity">
    <text evidence="2">Belongs to the class-D beta-lactamase family.</text>
</comment>
<dbReference type="GO" id="GO:0005886">
    <property type="term" value="C:plasma membrane"/>
    <property type="evidence" value="ECO:0007669"/>
    <property type="project" value="TreeGrafter"/>
</dbReference>
<dbReference type="InterPro" id="IPR050515">
    <property type="entry name" value="Beta-lactam/transpept"/>
</dbReference>
<evidence type="ECO:0000256" key="5">
    <source>
        <dbReference type="ARBA" id="ARBA00022729"/>
    </source>
</evidence>
<dbReference type="Pfam" id="PF03717">
    <property type="entry name" value="PBP_dimer"/>
    <property type="match status" value="1"/>
</dbReference>
<evidence type="ECO:0000256" key="7">
    <source>
        <dbReference type="ARBA" id="ARBA00023251"/>
    </source>
</evidence>
<dbReference type="PANTHER" id="PTHR30627">
    <property type="entry name" value="PEPTIDOGLYCAN D,D-TRANSPEPTIDASE"/>
    <property type="match status" value="1"/>
</dbReference>
<dbReference type="EC" id="3.5.2.6" evidence="3"/>
<keyword evidence="8" id="KW-0812">Transmembrane</keyword>
<evidence type="ECO:0000256" key="1">
    <source>
        <dbReference type="ARBA" id="ARBA00001526"/>
    </source>
</evidence>
<evidence type="ECO:0000259" key="9">
    <source>
        <dbReference type="Pfam" id="PF03717"/>
    </source>
</evidence>
<accession>A0A0F3IGK6</accession>
<dbReference type="GO" id="GO:0046677">
    <property type="term" value="P:response to antibiotic"/>
    <property type="evidence" value="ECO:0007669"/>
    <property type="project" value="UniProtKB-KW"/>
</dbReference>
<evidence type="ECO:0000313" key="10">
    <source>
        <dbReference type="EMBL" id="KJV05663.1"/>
    </source>
</evidence>
<evidence type="ECO:0000256" key="4">
    <source>
        <dbReference type="ARBA" id="ARBA00022645"/>
    </source>
</evidence>
<dbReference type="Proteomes" id="UP000033684">
    <property type="component" value="Unassembled WGS sequence"/>
</dbReference>
<evidence type="ECO:0000256" key="2">
    <source>
        <dbReference type="ARBA" id="ARBA00007898"/>
    </source>
</evidence>
<sequence>MLDFRFLPKNIKPKNDFSGRRRFLLIAMMSVMGLLTCRAVFLQIFNTEFYQHKGETFQINNVEIPAYRGTIKDRNGVTLAGSMPVSTIVADAKVLGEDDERRLDELKKRLQKRP</sequence>
<dbReference type="RefSeq" id="WP_045780060.1">
    <property type="nucleotide sequence ID" value="NZ_LAJX01000190.1"/>
</dbReference>
<dbReference type="InterPro" id="IPR036138">
    <property type="entry name" value="PBP_dimer_sf"/>
</dbReference>
<keyword evidence="8" id="KW-0472">Membrane</keyword>
<reference evidence="10 11" key="2">
    <citation type="journal article" date="2016" name="Microb. Ecol.">
        <title>Genome Characteristics of a Novel Type I Methanotroph (Sn10-6) Isolated from a Flooded Indian Rice Field.</title>
        <authorList>
            <person name="Rahalkar M.C."/>
            <person name="Pandit P.S."/>
            <person name="Dhakephalkar P.K."/>
            <person name="Pore S."/>
            <person name="Arora P."/>
            <person name="Kapse N."/>
        </authorList>
    </citation>
    <scope>NUCLEOTIDE SEQUENCE [LARGE SCALE GENOMIC DNA]</scope>
    <source>
        <strain evidence="10 11">Sn10-6</strain>
    </source>
</reference>
<evidence type="ECO:0000313" key="11">
    <source>
        <dbReference type="Proteomes" id="UP000033684"/>
    </source>
</evidence>
<feature type="domain" description="Penicillin-binding protein dimerisation" evidence="9">
    <location>
        <begin position="64"/>
        <end position="111"/>
    </location>
</feature>
<comment type="catalytic activity">
    <reaction evidence="1">
        <text>a beta-lactam + H2O = a substituted beta-amino acid</text>
        <dbReference type="Rhea" id="RHEA:20401"/>
        <dbReference type="ChEBI" id="CHEBI:15377"/>
        <dbReference type="ChEBI" id="CHEBI:35627"/>
        <dbReference type="ChEBI" id="CHEBI:140347"/>
        <dbReference type="EC" id="3.5.2.6"/>
    </reaction>
</comment>
<organism evidence="10 11">
    <name type="scientific">Methylocucumis oryzae</name>
    <dbReference type="NCBI Taxonomy" id="1632867"/>
    <lineage>
        <taxon>Bacteria</taxon>
        <taxon>Pseudomonadati</taxon>
        <taxon>Pseudomonadota</taxon>
        <taxon>Gammaproteobacteria</taxon>
        <taxon>Methylococcales</taxon>
        <taxon>Methylococcaceae</taxon>
        <taxon>Methylocucumis</taxon>
    </lineage>
</organism>
<keyword evidence="8" id="KW-1133">Transmembrane helix</keyword>
<evidence type="ECO:0000256" key="3">
    <source>
        <dbReference type="ARBA" id="ARBA00012865"/>
    </source>
</evidence>
<gene>
    <name evidence="10" type="ORF">VZ94_16470</name>
</gene>
<evidence type="ECO:0000256" key="8">
    <source>
        <dbReference type="SAM" id="Phobius"/>
    </source>
</evidence>
<keyword evidence="5" id="KW-0732">Signal</keyword>
<protein>
    <recommendedName>
        <fullName evidence="3">beta-lactamase</fullName>
        <ecNumber evidence="3">3.5.2.6</ecNumber>
    </recommendedName>
</protein>
<keyword evidence="4" id="KW-0121">Carboxypeptidase</keyword>
<dbReference type="GO" id="GO:0004180">
    <property type="term" value="F:carboxypeptidase activity"/>
    <property type="evidence" value="ECO:0007669"/>
    <property type="project" value="UniProtKB-KW"/>
</dbReference>
<dbReference type="OrthoDB" id="9766847at2"/>
<keyword evidence="6" id="KW-0378">Hydrolase</keyword>
<evidence type="ECO:0000256" key="6">
    <source>
        <dbReference type="ARBA" id="ARBA00022801"/>
    </source>
</evidence>
<dbReference type="Gene3D" id="3.90.1310.10">
    <property type="entry name" value="Penicillin-binding protein 2a (Domain 2)"/>
    <property type="match status" value="1"/>
</dbReference>
<keyword evidence="4" id="KW-0645">Protease</keyword>
<keyword evidence="7" id="KW-0046">Antibiotic resistance</keyword>
<reference evidence="11" key="1">
    <citation type="submission" date="2015-03" db="EMBL/GenBank/DDBJ databases">
        <title>Draft genome sequence of a novel methanotroph (Sn10-6) isolated from flooded ricefield rhizosphere in India.</title>
        <authorList>
            <person name="Pandit P.S."/>
            <person name="Pore S.D."/>
            <person name="Arora P."/>
            <person name="Kapse N.G."/>
            <person name="Dhakephalkar P.K."/>
            <person name="Rahalkar M.C."/>
        </authorList>
    </citation>
    <scope>NUCLEOTIDE SEQUENCE [LARGE SCALE GENOMIC DNA]</scope>
    <source>
        <strain evidence="11">Sn10-6</strain>
    </source>
</reference>
<keyword evidence="11" id="KW-1185">Reference proteome</keyword>
<dbReference type="InterPro" id="IPR005311">
    <property type="entry name" value="PBP_dimer"/>
</dbReference>
<comment type="caution">
    <text evidence="10">The sequence shown here is derived from an EMBL/GenBank/DDBJ whole genome shotgun (WGS) entry which is preliminary data.</text>
</comment>
<dbReference type="GO" id="GO:0008800">
    <property type="term" value="F:beta-lactamase activity"/>
    <property type="evidence" value="ECO:0007669"/>
    <property type="project" value="UniProtKB-EC"/>
</dbReference>
<name>A0A0F3IGK6_9GAMM</name>
<dbReference type="SUPFAM" id="SSF56519">
    <property type="entry name" value="Penicillin binding protein dimerisation domain"/>
    <property type="match status" value="1"/>
</dbReference>
<dbReference type="GO" id="GO:0071555">
    <property type="term" value="P:cell wall organization"/>
    <property type="evidence" value="ECO:0007669"/>
    <property type="project" value="TreeGrafter"/>
</dbReference>
<proteinExistence type="inferred from homology"/>
<feature type="transmembrane region" description="Helical" evidence="8">
    <location>
        <begin position="23"/>
        <end position="45"/>
    </location>
</feature>
<dbReference type="PANTHER" id="PTHR30627:SF6">
    <property type="entry name" value="BETA-LACTAMASE YBXI-RELATED"/>
    <property type="match status" value="1"/>
</dbReference>
<dbReference type="EMBL" id="LAJX01000190">
    <property type="protein sequence ID" value="KJV05663.1"/>
    <property type="molecule type" value="Genomic_DNA"/>
</dbReference>